<dbReference type="Proteomes" id="UP000620124">
    <property type="component" value="Unassembled WGS sequence"/>
</dbReference>
<reference evidence="2" key="1">
    <citation type="submission" date="2020-05" db="EMBL/GenBank/DDBJ databases">
        <title>Mycena genomes resolve the evolution of fungal bioluminescence.</title>
        <authorList>
            <person name="Tsai I.J."/>
        </authorList>
    </citation>
    <scope>NUCLEOTIDE SEQUENCE</scope>
    <source>
        <strain evidence="2">CCC161011</strain>
    </source>
</reference>
<dbReference type="AlphaFoldDB" id="A0A8H6WUE9"/>
<evidence type="ECO:0000259" key="1">
    <source>
        <dbReference type="Pfam" id="PF17648"/>
    </source>
</evidence>
<evidence type="ECO:0000313" key="3">
    <source>
        <dbReference type="Proteomes" id="UP000620124"/>
    </source>
</evidence>
<protein>
    <submittedName>
        <fullName evidence="2">Luciferase</fullName>
    </submittedName>
</protein>
<dbReference type="InterPro" id="IPR040841">
    <property type="entry name" value="Luciferase_dom"/>
</dbReference>
<dbReference type="InterPro" id="IPR048273">
    <property type="entry name" value="Luciferase"/>
</dbReference>
<gene>
    <name evidence="2" type="ORF">MVEN_02536400</name>
</gene>
<dbReference type="Pfam" id="PF17648">
    <property type="entry name" value="Luciferase"/>
    <property type="match status" value="1"/>
</dbReference>
<keyword evidence="3" id="KW-1185">Reference proteome</keyword>
<name>A0A8H6WUE9_9AGAR</name>
<feature type="domain" description="Luciferase" evidence="1">
    <location>
        <begin position="164"/>
        <end position="235"/>
    </location>
</feature>
<dbReference type="PANTHER" id="PTHR38695">
    <property type="entry name" value="AMINO ACID PERMEASE_ SLC12A DOMAIN-CONTAINING PROTEIN"/>
    <property type="match status" value="1"/>
</dbReference>
<dbReference type="OrthoDB" id="5358398at2759"/>
<evidence type="ECO:0000313" key="2">
    <source>
        <dbReference type="EMBL" id="KAF7328494.1"/>
    </source>
</evidence>
<dbReference type="PANTHER" id="PTHR38695:SF1">
    <property type="entry name" value="AMINO ACID PERMEASE_ SLC12A DOMAIN-CONTAINING PROTEIN"/>
    <property type="match status" value="1"/>
</dbReference>
<accession>A0A8H6WUE9</accession>
<dbReference type="EMBL" id="JACAZI010000035">
    <property type="protein sequence ID" value="KAF7328494.1"/>
    <property type="molecule type" value="Genomic_DNA"/>
</dbReference>
<comment type="caution">
    <text evidence="2">The sequence shown here is derived from an EMBL/GenBank/DDBJ whole genome shotgun (WGS) entry which is preliminary data.</text>
</comment>
<organism evidence="2 3">
    <name type="scientific">Mycena venus</name>
    <dbReference type="NCBI Taxonomy" id="2733690"/>
    <lineage>
        <taxon>Eukaryota</taxon>
        <taxon>Fungi</taxon>
        <taxon>Dikarya</taxon>
        <taxon>Basidiomycota</taxon>
        <taxon>Agaricomycotina</taxon>
        <taxon>Agaricomycetes</taxon>
        <taxon>Agaricomycetidae</taxon>
        <taxon>Agaricales</taxon>
        <taxon>Marasmiineae</taxon>
        <taxon>Mycenaceae</taxon>
        <taxon>Mycena</taxon>
    </lineage>
</organism>
<proteinExistence type="predicted"/>
<sequence length="251" mass="28240">MQISWTTIGGLCTALAAAAAFPFIRRDYRTFLEVGPSYAPQNVRGYIIVLVLALFRQEGTGLTIYDRLPEKRRWLPQLPVREGPRPKTTSHIIQRQLNQHVEPEFGARALKGTVIQRVQARHTDKTHLALSKFEFHAEAIFLRPSIPIDDPKNVPSHDTVRRTKREIAHMHDYHDFTLHLALAAQDGKQVVAKGWGQRHPLAGPGVPGPPTEWTFLYAPRNEEEVKVVEMIIEASIGYMTNAPPVDGSAHV</sequence>